<proteinExistence type="predicted"/>
<feature type="compositionally biased region" description="Polar residues" evidence="1">
    <location>
        <begin position="25"/>
        <end position="34"/>
    </location>
</feature>
<dbReference type="Proteomes" id="UP001206925">
    <property type="component" value="Unassembled WGS sequence"/>
</dbReference>
<dbReference type="InterPro" id="IPR047252">
    <property type="entry name" value="TP53BP1-like"/>
</dbReference>
<protein>
    <submittedName>
        <fullName evidence="2">Uncharacterized protein</fullName>
    </submittedName>
</protein>
<accession>A0AAD5DCN6</accession>
<dbReference type="GO" id="GO:0005634">
    <property type="term" value="C:nucleus"/>
    <property type="evidence" value="ECO:0007669"/>
    <property type="project" value="TreeGrafter"/>
</dbReference>
<feature type="region of interest" description="Disordered" evidence="1">
    <location>
        <begin position="148"/>
        <end position="169"/>
    </location>
</feature>
<name>A0AAD5DCN6_AMBAR</name>
<evidence type="ECO:0000313" key="3">
    <source>
        <dbReference type="Proteomes" id="UP001206925"/>
    </source>
</evidence>
<dbReference type="GO" id="GO:0000077">
    <property type="term" value="P:DNA damage checkpoint signaling"/>
    <property type="evidence" value="ECO:0007669"/>
    <property type="project" value="TreeGrafter"/>
</dbReference>
<dbReference type="PANTHER" id="PTHR15321">
    <property type="entry name" value="TUMOR SUPPRESSOR P53-BINDING PROTEIN 1"/>
    <property type="match status" value="1"/>
</dbReference>
<dbReference type="GO" id="GO:0045944">
    <property type="term" value="P:positive regulation of transcription by RNA polymerase II"/>
    <property type="evidence" value="ECO:0007669"/>
    <property type="project" value="TreeGrafter"/>
</dbReference>
<gene>
    <name evidence="2" type="ORF">M8C21_004519</name>
</gene>
<dbReference type="GO" id="GO:0042393">
    <property type="term" value="F:histone binding"/>
    <property type="evidence" value="ECO:0007669"/>
    <property type="project" value="TreeGrafter"/>
</dbReference>
<evidence type="ECO:0000256" key="1">
    <source>
        <dbReference type="SAM" id="MobiDB-lite"/>
    </source>
</evidence>
<feature type="region of interest" description="Disordered" evidence="1">
    <location>
        <begin position="13"/>
        <end position="36"/>
    </location>
</feature>
<dbReference type="EMBL" id="JAMZMK010000130">
    <property type="protein sequence ID" value="KAI7757379.1"/>
    <property type="molecule type" value="Genomic_DNA"/>
</dbReference>
<feature type="non-terminal residue" evidence="2">
    <location>
        <position position="1"/>
    </location>
</feature>
<evidence type="ECO:0000313" key="2">
    <source>
        <dbReference type="EMBL" id="KAI7757379.1"/>
    </source>
</evidence>
<reference evidence="2" key="1">
    <citation type="submission" date="2022-06" db="EMBL/GenBank/DDBJ databases">
        <title>Uncovering the hologenomic basis of an extraordinary plant invasion.</title>
        <authorList>
            <person name="Bieker V.C."/>
            <person name="Martin M.D."/>
            <person name="Gilbert T."/>
            <person name="Hodgins K."/>
            <person name="Battlay P."/>
            <person name="Petersen B."/>
            <person name="Wilson J."/>
        </authorList>
    </citation>
    <scope>NUCLEOTIDE SEQUENCE</scope>
    <source>
        <strain evidence="2">AA19_3_7</strain>
        <tissue evidence="2">Leaf</tissue>
    </source>
</reference>
<organism evidence="2 3">
    <name type="scientific">Ambrosia artemisiifolia</name>
    <name type="common">Common ragweed</name>
    <dbReference type="NCBI Taxonomy" id="4212"/>
    <lineage>
        <taxon>Eukaryota</taxon>
        <taxon>Viridiplantae</taxon>
        <taxon>Streptophyta</taxon>
        <taxon>Embryophyta</taxon>
        <taxon>Tracheophyta</taxon>
        <taxon>Spermatophyta</taxon>
        <taxon>Magnoliopsida</taxon>
        <taxon>eudicotyledons</taxon>
        <taxon>Gunneridae</taxon>
        <taxon>Pentapetalae</taxon>
        <taxon>asterids</taxon>
        <taxon>campanulids</taxon>
        <taxon>Asterales</taxon>
        <taxon>Asteraceae</taxon>
        <taxon>Asteroideae</taxon>
        <taxon>Heliantheae alliance</taxon>
        <taxon>Heliantheae</taxon>
        <taxon>Ambrosia</taxon>
    </lineage>
</organism>
<dbReference type="AlphaFoldDB" id="A0AAD5DCN6"/>
<keyword evidence="3" id="KW-1185">Reference proteome</keyword>
<dbReference type="PANTHER" id="PTHR15321:SF3">
    <property type="entry name" value="TP53-BINDING PROTEIN 1"/>
    <property type="match status" value="1"/>
</dbReference>
<sequence>MGSLVLGFHPPHFSEESSWLPPWLQPSTTNNNALEPSPQPLEVEFGRLQQSTSPIENGNLQHDGTCNSLHLFLSPDDNSPMNIPSSSTNHEVQYHLHLSSIEETQHSLNPTLSRSQADKPELNQALVVQHPEARLIPEGDEACMAPSQQKGDLGITGPKSPSFKEVDPKADARYRKSDISDAIELAVAASEALTIHNVLKNEHLIASSVLEAAIRVKQARLENFRENLSNSIGEDNEVDFDSLSDVDDLTMADAYEDVGLTVATHGDLSAYGSISHVNDSFASENYISNAKHKGNERGGPQVDFGSISPNQHKQVNNTNILSKGSILESFECATRKEHVDYESLGTENANLACDVDPVFNCSVEQTDFCAKEKDKIRCQTWSEIDFKAAGLVAGHG</sequence>
<comment type="caution">
    <text evidence="2">The sequence shown here is derived from an EMBL/GenBank/DDBJ whole genome shotgun (WGS) entry which is preliminary data.</text>
</comment>